<reference evidence="6" key="1">
    <citation type="submission" date="2015-11" db="EMBL/GenBank/DDBJ databases">
        <title>Complete genome sequence of a polyethylene glycol-degrading strain Sphingopyxis terrae strain 203-1 (NBRC 15098).</title>
        <authorList>
            <person name="Yoshiyuki O."/>
            <person name="Shouta N."/>
            <person name="Nagata Y."/>
            <person name="Numata M."/>
            <person name="Tsuchikane K."/>
            <person name="Hosoyama A."/>
            <person name="Yamazoe A."/>
            <person name="Tsuda M."/>
            <person name="Fujita N."/>
            <person name="Kawai F."/>
        </authorList>
    </citation>
    <scope>NUCLEOTIDE SEQUENCE [LARGE SCALE GENOMIC DNA]</scope>
    <source>
        <strain evidence="6">203-1</strain>
    </source>
</reference>
<evidence type="ECO:0000256" key="1">
    <source>
        <dbReference type="ARBA" id="ARBA00009646"/>
    </source>
</evidence>
<keyword evidence="2" id="KW-0677">Repeat</keyword>
<feature type="domain" description="Beta/gamma crystallin 'Greek key'" evidence="4">
    <location>
        <begin position="31"/>
        <end position="89"/>
    </location>
</feature>
<accession>A0A142W0J0</accession>
<dbReference type="AlphaFoldDB" id="A0A142W0J0"/>
<dbReference type="Gene3D" id="2.60.20.10">
    <property type="entry name" value="Crystallins"/>
    <property type="match status" value="1"/>
</dbReference>
<protein>
    <recommendedName>
        <fullName evidence="4">Beta/gamma crystallin 'Greek key' domain-containing protein</fullName>
    </recommendedName>
</protein>
<evidence type="ECO:0000259" key="4">
    <source>
        <dbReference type="Pfam" id="PF00030"/>
    </source>
</evidence>
<comment type="similarity">
    <text evidence="1">Belongs to the beta/gamma-crystallin family.</text>
</comment>
<dbReference type="Proteomes" id="UP000076234">
    <property type="component" value="Chromosome"/>
</dbReference>
<dbReference type="STRING" id="1219058.AOA14_13135"/>
<dbReference type="RefSeq" id="WP_003039158.1">
    <property type="nucleotide sequence ID" value="NZ_CP013342.1"/>
</dbReference>
<sequence length="108" mass="11494">MKHFAAAFAVLAFLSSPVAADENAKTLKGTLTLFKGQKFDGESYRIAKDNPSLGHDFLVGSIAVFPGDVWEVCDKPKYKGNCLTLSADETGIGKAMLQSARLIKAAGD</sequence>
<evidence type="ECO:0000256" key="2">
    <source>
        <dbReference type="ARBA" id="ARBA00022737"/>
    </source>
</evidence>
<evidence type="ECO:0000313" key="5">
    <source>
        <dbReference type="EMBL" id="AMU95553.1"/>
    </source>
</evidence>
<evidence type="ECO:0000256" key="3">
    <source>
        <dbReference type="SAM" id="SignalP"/>
    </source>
</evidence>
<keyword evidence="3" id="KW-0732">Signal</keyword>
<dbReference type="InterPro" id="IPR011024">
    <property type="entry name" value="G_crystallin-like"/>
</dbReference>
<proteinExistence type="inferred from homology"/>
<organism evidence="5 6">
    <name type="scientific">Sphingopyxis terrae subsp. terrae NBRC 15098</name>
    <dbReference type="NCBI Taxonomy" id="1219058"/>
    <lineage>
        <taxon>Bacteria</taxon>
        <taxon>Pseudomonadati</taxon>
        <taxon>Pseudomonadota</taxon>
        <taxon>Alphaproteobacteria</taxon>
        <taxon>Sphingomonadales</taxon>
        <taxon>Sphingomonadaceae</taxon>
        <taxon>Sphingopyxis</taxon>
    </lineage>
</organism>
<dbReference type="KEGG" id="ster:AOA14_13135"/>
<gene>
    <name evidence="5" type="ORF">AOA14_13135</name>
</gene>
<evidence type="ECO:0000313" key="6">
    <source>
        <dbReference type="Proteomes" id="UP000076234"/>
    </source>
</evidence>
<dbReference type="Pfam" id="PF00030">
    <property type="entry name" value="Crystall"/>
    <property type="match status" value="1"/>
</dbReference>
<dbReference type="InterPro" id="IPR001064">
    <property type="entry name" value="Beta/gamma_crystallin"/>
</dbReference>
<dbReference type="GeneID" id="303002535"/>
<feature type="signal peptide" evidence="3">
    <location>
        <begin position="1"/>
        <end position="20"/>
    </location>
</feature>
<dbReference type="SUPFAM" id="SSF49695">
    <property type="entry name" value="gamma-Crystallin-like"/>
    <property type="match status" value="1"/>
</dbReference>
<feature type="chain" id="PRO_5007502386" description="Beta/gamma crystallin 'Greek key' domain-containing protein" evidence="3">
    <location>
        <begin position="21"/>
        <end position="108"/>
    </location>
</feature>
<dbReference type="EMBL" id="CP013342">
    <property type="protein sequence ID" value="AMU95553.1"/>
    <property type="molecule type" value="Genomic_DNA"/>
</dbReference>
<reference evidence="5 6" key="2">
    <citation type="journal article" date="2016" name="Genome Announc.">
        <title>Complete Genome Sequence of Sphingopyxis terrae Strain 203-1 (NBRC 111660), a Polyethylene Glycol Degrader.</title>
        <authorList>
            <person name="Ohtsubo Y."/>
            <person name="Nonoyama S."/>
            <person name="Nagata Y."/>
            <person name="Numata M."/>
            <person name="Tsuchikane K."/>
            <person name="Hosoyama A."/>
            <person name="Yamazoe A."/>
            <person name="Tsuda M."/>
            <person name="Fujita N."/>
            <person name="Kawai F."/>
        </authorList>
    </citation>
    <scope>NUCLEOTIDE SEQUENCE [LARGE SCALE GENOMIC DNA]</scope>
    <source>
        <strain evidence="5 6">203-1</strain>
    </source>
</reference>
<name>A0A142W0J0_9SPHN</name>